<comment type="caution">
    <text evidence="1">The sequence shown here is derived from an EMBL/GenBank/DDBJ whole genome shotgun (WGS) entry which is preliminary data.</text>
</comment>
<gene>
    <name evidence="1" type="ORF">GWI72_09355</name>
</gene>
<dbReference type="AlphaFoldDB" id="A0A7X5F2A9"/>
<dbReference type="Proteomes" id="UP000586722">
    <property type="component" value="Unassembled WGS sequence"/>
</dbReference>
<dbReference type="RefSeq" id="WP_161674236.1">
    <property type="nucleotide sequence ID" value="NZ_JAABLP010000001.1"/>
</dbReference>
<evidence type="ECO:0000313" key="1">
    <source>
        <dbReference type="EMBL" id="NBN78473.1"/>
    </source>
</evidence>
<reference evidence="1 2" key="1">
    <citation type="submission" date="2020-01" db="EMBL/GenBank/DDBJ databases">
        <authorList>
            <person name="Peng S.Y."/>
            <person name="Li J."/>
            <person name="Wang M."/>
            <person name="Wang L."/>
            <person name="Wang C.Q."/>
            <person name="Wang J.R."/>
        </authorList>
    </citation>
    <scope>NUCLEOTIDE SEQUENCE [LARGE SCALE GENOMIC DNA]</scope>
    <source>
        <strain evidence="1 2">XCT-53</strain>
    </source>
</reference>
<protein>
    <submittedName>
        <fullName evidence="1">Uncharacterized protein</fullName>
    </submittedName>
</protein>
<name>A0A7X5F2A9_9HYPH</name>
<sequence length="62" mass="6664">MTDTGLLARGGAMTPARSLTLNLNCRPMPQARPARVFAAFAATLQRLGQITDQTPSHRDAAR</sequence>
<organism evidence="1 2">
    <name type="scientific">Pannonibacter tanglangensis</name>
    <dbReference type="NCBI Taxonomy" id="2750084"/>
    <lineage>
        <taxon>Bacteria</taxon>
        <taxon>Pseudomonadati</taxon>
        <taxon>Pseudomonadota</taxon>
        <taxon>Alphaproteobacteria</taxon>
        <taxon>Hyphomicrobiales</taxon>
        <taxon>Stappiaceae</taxon>
        <taxon>Pannonibacter</taxon>
    </lineage>
</organism>
<proteinExistence type="predicted"/>
<dbReference type="EMBL" id="JAABLQ010000001">
    <property type="protein sequence ID" value="NBN78473.1"/>
    <property type="molecule type" value="Genomic_DNA"/>
</dbReference>
<evidence type="ECO:0000313" key="2">
    <source>
        <dbReference type="Proteomes" id="UP000586722"/>
    </source>
</evidence>
<accession>A0A7X5F2A9</accession>
<keyword evidence="2" id="KW-1185">Reference proteome</keyword>